<dbReference type="PANTHER" id="PTHR14485">
    <property type="entry name" value="TETRATRICOPEPTIDE REPEAT PROTEIN 23"/>
    <property type="match status" value="1"/>
</dbReference>
<dbReference type="InterPro" id="IPR042621">
    <property type="entry name" value="TTC23/TTC23L"/>
</dbReference>
<name>A0A9P8SX69_ASPFM</name>
<dbReference type="SUPFAM" id="SSF81901">
    <property type="entry name" value="HCP-like"/>
    <property type="match status" value="1"/>
</dbReference>
<dbReference type="InterPro" id="IPR031350">
    <property type="entry name" value="Goodbye_dom"/>
</dbReference>
<feature type="domain" description="Fungal STAND N-terminal Goodbye" evidence="1">
    <location>
        <begin position="14"/>
        <end position="129"/>
    </location>
</feature>
<dbReference type="InterPro" id="IPR011990">
    <property type="entry name" value="TPR-like_helical_dom_sf"/>
</dbReference>
<reference evidence="2" key="1">
    <citation type="submission" date="2021-08" db="EMBL/GenBank/DDBJ databases">
        <title>Global Aspergillus fumigatus from environmental and clinical sources.</title>
        <authorList>
            <person name="Barber A."/>
            <person name="Sae-Ong T."/>
        </authorList>
    </citation>
    <scope>NUCLEOTIDE SEQUENCE</scope>
    <source>
        <strain evidence="2">NRZ-2016-071</strain>
    </source>
</reference>
<dbReference type="Gene3D" id="1.25.40.10">
    <property type="entry name" value="Tetratricopeptide repeat domain"/>
    <property type="match status" value="1"/>
</dbReference>
<sequence length="1337" mass="152345">MPSETSPASVKEIWEKTIVRFYERTGQKLDGVSKGPEDLRRLLDAHYAAQADDKNVSQAKAVGFQMIHCIQLLGGIASQGASMVFAPAGLCFNALSFLLDIPKKVHEFHGEIDAIFAEVGPALAQFRMYERMEETSQIDEALRMSIYQVMTRFVNLCADCINIHREGRWKSFKRNAKRIVLDDGSVRSESELAHFKKLTQDQLNLQATLTLEVAVETGQDVKFMRTTTLDIDANTKAIKSDVSGLVEAENKRTLDNNRKQILKIKSQKSAMKAERSLVGYYSFSRVDKRDQEGDRRQPETAIKSICVQLADQDIVYARRVSGVCSEAGNNEKYFRDASCMDLWMTLGIGMPSKNTTHYILLDSVNTLSPADLERLLRAIQQRDQGMPSRVRVLTIDITKHNKPDIKAFIVEELKRKGIFQGADEDSQRRKTMVEERLWVRSNNSYLTIQQDLRKVEEIITSGGTEEELHRVLHESSTDPKELVRAEIEGLEAMLKAREIEEINELLVWVIASDESMLLVELEAALFLRFKTVSLQPLDKKITGKYSKIFTLIYGKYLALKDHVRDCVVAQRDRPRQSADDPKITATISITNGDLKLVQRFFWDLNHYSFLGGFAFEPTSDQTNVGQRKIQVYEADAHLEIVKRTFDILSQPVVDERGKALVPYLMRSLTTHLKALSEVTGLDELQPPDKQFIGSHVYEMFNEGDVIERNWDFCYAVRWYERDDEMDIFWEWLDDAVAIAGLGPRDKRWLAELKKDKKHRNSGLLTPAMTMVARNWLQDTKWSTFRVFRWIRGFLRLGAEPQQEDRTTVAEQTGKSDTGSGRIIIYDNDSNLRKILKAEQWCKQLLGVTEVDYTWCIRLGDTYADVREYDAASEQYKKAAEILQAQDPIDKEQLRDVFKTLAEFATDPDYALEYLKEAARLDAEDVEIPCAMLRQFPGTQSTLLMAMLSTALGKGNEIDMLAVFNAVFSVVSSSAELRAIFQHEMEVAIVAARTEGKNEELATLLFQLASDLRECLDTIRERVAEEDRYRLDFIKQSAIDRLSMVYFDRAIQTDGEEPEADVERLRQVHMDDPAAKIPKSALASLYSIKGQRDKARDIPRAEIVEAFNSLADDDILNDLDGFVALRNLLNHTGDYENALRAALLLPELRFDGTVLTTLLAGEGPSMEAVSEELVQYYDRECPDTDRHWESLTKLWREASRLADEADAASERAACLDRVQKLLAKLERGIECSLPCNTCNRYWDYDNGLHACKYCYNVFPCNGCWDELRSGKAGKGLVCSSTHDWYPLPPWTMEKYLQTCQGLVRMKTDNGGEELVSVSKWLGTLCEEWGLSKADWDFE</sequence>
<evidence type="ECO:0000259" key="1">
    <source>
        <dbReference type="Pfam" id="PF17109"/>
    </source>
</evidence>
<dbReference type="PANTHER" id="PTHR14485:SF2">
    <property type="entry name" value="FUNGAL STAND N-TERMINAL GOODBYE DOMAIN-CONTAINING PROTEIN"/>
    <property type="match status" value="1"/>
</dbReference>
<organism evidence="2 3">
    <name type="scientific">Aspergillus fumigatus</name>
    <name type="common">Neosartorya fumigata</name>
    <dbReference type="NCBI Taxonomy" id="746128"/>
    <lineage>
        <taxon>Eukaryota</taxon>
        <taxon>Fungi</taxon>
        <taxon>Dikarya</taxon>
        <taxon>Ascomycota</taxon>
        <taxon>Pezizomycotina</taxon>
        <taxon>Eurotiomycetes</taxon>
        <taxon>Eurotiomycetidae</taxon>
        <taxon>Eurotiales</taxon>
        <taxon>Aspergillaceae</taxon>
        <taxon>Aspergillus</taxon>
        <taxon>Aspergillus subgen. Fumigati</taxon>
    </lineage>
</organism>
<dbReference type="Pfam" id="PF17109">
    <property type="entry name" value="Goodbye"/>
    <property type="match status" value="1"/>
</dbReference>
<gene>
    <name evidence="2" type="ORF">KXV57_002229</name>
</gene>
<proteinExistence type="predicted"/>
<dbReference type="EMBL" id="JAIBSC010000015">
    <property type="protein sequence ID" value="KAH1909129.1"/>
    <property type="molecule type" value="Genomic_DNA"/>
</dbReference>
<accession>A0A9P8SX69</accession>
<evidence type="ECO:0000313" key="3">
    <source>
        <dbReference type="Proteomes" id="UP000813423"/>
    </source>
</evidence>
<protein>
    <recommendedName>
        <fullName evidence="1">Fungal STAND N-terminal Goodbye domain-containing protein</fullName>
    </recommendedName>
</protein>
<comment type="caution">
    <text evidence="2">The sequence shown here is derived from an EMBL/GenBank/DDBJ whole genome shotgun (WGS) entry which is preliminary data.</text>
</comment>
<evidence type="ECO:0000313" key="2">
    <source>
        <dbReference type="EMBL" id="KAH1909129.1"/>
    </source>
</evidence>
<dbReference type="Proteomes" id="UP000813423">
    <property type="component" value="Unassembled WGS sequence"/>
</dbReference>